<evidence type="ECO:0000256" key="8">
    <source>
        <dbReference type="HAMAP-Rule" id="MF_01895"/>
    </source>
</evidence>
<dbReference type="InterPro" id="IPR004476">
    <property type="entry name" value="RNase_II/RNase_R"/>
</dbReference>
<keyword evidence="4 8" id="KW-0540">Nuclease</keyword>
<evidence type="ECO:0000313" key="11">
    <source>
        <dbReference type="Proteomes" id="UP000186112"/>
    </source>
</evidence>
<comment type="subcellular location">
    <subcellularLocation>
        <location evidence="2 8">Cytoplasm</location>
    </subcellularLocation>
</comment>
<dbReference type="SMART" id="SM00316">
    <property type="entry name" value="S1"/>
    <property type="match status" value="1"/>
</dbReference>
<evidence type="ECO:0000256" key="2">
    <source>
        <dbReference type="ARBA" id="ARBA00004496"/>
    </source>
</evidence>
<evidence type="ECO:0000313" key="10">
    <source>
        <dbReference type="EMBL" id="OLS03834.1"/>
    </source>
</evidence>
<comment type="catalytic activity">
    <reaction evidence="1 8">
        <text>Exonucleolytic cleavage in the 3'- to 5'-direction to yield nucleoside 5'-phosphates.</text>
        <dbReference type="EC" id="3.1.13.1"/>
    </reaction>
</comment>
<dbReference type="EMBL" id="LTDM01000002">
    <property type="protein sequence ID" value="OLS03834.1"/>
    <property type="molecule type" value="Genomic_DNA"/>
</dbReference>
<evidence type="ECO:0000256" key="3">
    <source>
        <dbReference type="ARBA" id="ARBA00022490"/>
    </source>
</evidence>
<dbReference type="SMART" id="SM00955">
    <property type="entry name" value="RNB"/>
    <property type="match status" value="1"/>
</dbReference>
<dbReference type="OrthoDB" id="9764149at2"/>
<dbReference type="Pfam" id="PF17876">
    <property type="entry name" value="CSD2"/>
    <property type="match status" value="1"/>
</dbReference>
<dbReference type="InterPro" id="IPR012340">
    <property type="entry name" value="NA-bd_OB-fold"/>
</dbReference>
<gene>
    <name evidence="8 10" type="primary">rnr</name>
    <name evidence="10" type="ORF">TICRE_01580</name>
</gene>
<dbReference type="Pfam" id="PF00575">
    <property type="entry name" value="S1"/>
    <property type="match status" value="1"/>
</dbReference>
<dbReference type="InterPro" id="IPR011129">
    <property type="entry name" value="CSD"/>
</dbReference>
<dbReference type="InterPro" id="IPR050180">
    <property type="entry name" value="RNR_Ribonuclease"/>
</dbReference>
<comment type="function">
    <text evidence="8">3'-5' exoribonuclease that releases 5'-nucleoside monophosphates and is involved in maturation of structured RNAs.</text>
</comment>
<dbReference type="Gene3D" id="2.40.50.140">
    <property type="entry name" value="Nucleic acid-binding proteins"/>
    <property type="match status" value="3"/>
</dbReference>
<dbReference type="Pfam" id="PF00773">
    <property type="entry name" value="RNB"/>
    <property type="match status" value="1"/>
</dbReference>
<dbReference type="GO" id="GO:0006402">
    <property type="term" value="P:mRNA catabolic process"/>
    <property type="evidence" value="ECO:0007669"/>
    <property type="project" value="TreeGrafter"/>
</dbReference>
<reference evidence="10 11" key="1">
    <citation type="submission" date="2016-02" db="EMBL/GenBank/DDBJ databases">
        <title>Genome sequence of Tissierella creatinophila DSM 6911.</title>
        <authorList>
            <person name="Poehlein A."/>
            <person name="Daniel R."/>
        </authorList>
    </citation>
    <scope>NUCLEOTIDE SEQUENCE [LARGE SCALE GENOMIC DNA]</scope>
    <source>
        <strain evidence="10 11">DSM 6911</strain>
    </source>
</reference>
<dbReference type="InterPro" id="IPR022966">
    <property type="entry name" value="RNase_II/R_CS"/>
</dbReference>
<dbReference type="PROSITE" id="PS50126">
    <property type="entry name" value="S1"/>
    <property type="match status" value="1"/>
</dbReference>
<dbReference type="InterPro" id="IPR001900">
    <property type="entry name" value="RNase_II/R"/>
</dbReference>
<dbReference type="InterPro" id="IPR011805">
    <property type="entry name" value="RNase_R"/>
</dbReference>
<keyword evidence="11" id="KW-1185">Reference proteome</keyword>
<dbReference type="NCBIfam" id="TIGR00358">
    <property type="entry name" value="3_prime_RNase"/>
    <property type="match status" value="1"/>
</dbReference>
<evidence type="ECO:0000256" key="5">
    <source>
        <dbReference type="ARBA" id="ARBA00022801"/>
    </source>
</evidence>
<organism evidence="10 11">
    <name type="scientific">Tissierella creatinophila DSM 6911</name>
    <dbReference type="NCBI Taxonomy" id="1123403"/>
    <lineage>
        <taxon>Bacteria</taxon>
        <taxon>Bacillati</taxon>
        <taxon>Bacillota</taxon>
        <taxon>Tissierellia</taxon>
        <taxon>Tissierellales</taxon>
        <taxon>Tissierellaceae</taxon>
        <taxon>Tissierella</taxon>
    </lineage>
</organism>
<keyword evidence="7 8" id="KW-0694">RNA-binding</keyword>
<dbReference type="SMART" id="SM00357">
    <property type="entry name" value="CSP"/>
    <property type="match status" value="2"/>
</dbReference>
<evidence type="ECO:0000256" key="1">
    <source>
        <dbReference type="ARBA" id="ARBA00001849"/>
    </source>
</evidence>
<dbReference type="GO" id="GO:0005829">
    <property type="term" value="C:cytosol"/>
    <property type="evidence" value="ECO:0007669"/>
    <property type="project" value="TreeGrafter"/>
</dbReference>
<comment type="similarity">
    <text evidence="8">Belongs to the RNR ribonuclease family. RNase R subfamily.</text>
</comment>
<dbReference type="Proteomes" id="UP000186112">
    <property type="component" value="Unassembled WGS sequence"/>
</dbReference>
<dbReference type="NCBIfam" id="TIGR02063">
    <property type="entry name" value="RNase_R"/>
    <property type="match status" value="1"/>
</dbReference>
<dbReference type="HAMAP" id="MF_01895">
    <property type="entry name" value="RNase_R"/>
    <property type="match status" value="1"/>
</dbReference>
<evidence type="ECO:0000259" key="9">
    <source>
        <dbReference type="PROSITE" id="PS50126"/>
    </source>
</evidence>
<evidence type="ECO:0000256" key="6">
    <source>
        <dbReference type="ARBA" id="ARBA00022839"/>
    </source>
</evidence>
<dbReference type="AlphaFoldDB" id="A0A1U7M918"/>
<dbReference type="InterPro" id="IPR003029">
    <property type="entry name" value="S1_domain"/>
</dbReference>
<dbReference type="GO" id="GO:0008859">
    <property type="term" value="F:exoribonuclease II activity"/>
    <property type="evidence" value="ECO:0007669"/>
    <property type="project" value="UniProtKB-UniRule"/>
</dbReference>
<protein>
    <recommendedName>
        <fullName evidence="8">Ribonuclease R</fullName>
        <shortName evidence="8">RNase R</shortName>
        <ecNumber evidence="8">3.1.13.1</ecNumber>
    </recommendedName>
</protein>
<dbReference type="InterPro" id="IPR040476">
    <property type="entry name" value="CSD2"/>
</dbReference>
<sequence length="703" mass="81581">MSIKEKIIELMSQKDYKPMLKEELLVKFDIPIEFKKEFFKVLKDLEKEGTIIKSANERYGKIDTDYLVVGKLQGHERGFGFVIPEEKENPDVYISAEAMNGAMHGDKVVANVIKRSEGGKRQEGEIIRILERKNQFIVGTFEDNQNFGFLIPDNQKIFHDVFIPKGHTNGAKNGQKIVVEITQWPERRRNPEGKVAEILGYPDETGTDVLSIIRQFDLPEEFPEKVIRFAQNIEDRISEDDIKDRKDLRRVKTFTIDGADAKDLDDAISIEKLENGNYSLGVHIADVSHYVREGTPLDKESYRRGNSVYLVDRVIPMLPKELSNGICSLNPNVDRLCLSVIMEIDKSGKVLSHEIVETVINSDKRLIYEDVSNYLEDNDEEAREKLDGILEEINLMEELMHILKSQRENRGSIDFNFPETQIILDERGKPIDIKKADRRIANRMIEEFMLITNETVAEQFFWAEIPFLYRIHEQPSEERMATFSKFIYNLGYKLKGKEIHPKDLQMLTEEIEGKKEELVISTMMLRSLKKAKYSMDQDIHFGLAAKYYSHFTAPIRRYPDLVIHRIIKDFIKGEMSTHKQEILKANLPEIAEHTSYTERLAEEAEREVQDLKMTQYMSERIGEEYEGIISSLTNFGMFVQLENTIEGLVPFSQMLDDYYQFDEENLKIVGERTKKEYNLGDKVKIEVVGADIVRRNIDFQLVV</sequence>
<dbReference type="PANTHER" id="PTHR23355">
    <property type="entry name" value="RIBONUCLEASE"/>
    <property type="match status" value="1"/>
</dbReference>
<name>A0A1U7M918_TISCR</name>
<accession>A0A1U7M918</accession>
<dbReference type="RefSeq" id="WP_075724130.1">
    <property type="nucleotide sequence ID" value="NZ_LTDM01000002.1"/>
</dbReference>
<feature type="domain" description="S1 motif" evidence="9">
    <location>
        <begin position="622"/>
        <end position="702"/>
    </location>
</feature>
<dbReference type="CDD" id="cd04471">
    <property type="entry name" value="S1_RNase_R"/>
    <property type="match status" value="1"/>
</dbReference>
<proteinExistence type="inferred from homology"/>
<keyword evidence="6 8" id="KW-0269">Exonuclease</keyword>
<comment type="caution">
    <text evidence="10">The sequence shown here is derived from an EMBL/GenBank/DDBJ whole genome shotgun (WGS) entry which is preliminary data.</text>
</comment>
<dbReference type="InterPro" id="IPR013223">
    <property type="entry name" value="RNase_B_OB_dom"/>
</dbReference>
<dbReference type="SUPFAM" id="SSF50249">
    <property type="entry name" value="Nucleic acid-binding proteins"/>
    <property type="match status" value="4"/>
</dbReference>
<dbReference type="EC" id="3.1.13.1" evidence="8"/>
<dbReference type="PANTHER" id="PTHR23355:SF9">
    <property type="entry name" value="DIS3-LIKE EXONUCLEASE 2"/>
    <property type="match status" value="1"/>
</dbReference>
<keyword evidence="5 8" id="KW-0378">Hydrolase</keyword>
<keyword evidence="3 8" id="KW-0963">Cytoplasm</keyword>
<dbReference type="GO" id="GO:0003723">
    <property type="term" value="F:RNA binding"/>
    <property type="evidence" value="ECO:0007669"/>
    <property type="project" value="UniProtKB-UniRule"/>
</dbReference>
<evidence type="ECO:0000256" key="4">
    <source>
        <dbReference type="ARBA" id="ARBA00022722"/>
    </source>
</evidence>
<dbReference type="Pfam" id="PF08206">
    <property type="entry name" value="OB_RNB"/>
    <property type="match status" value="1"/>
</dbReference>
<dbReference type="PROSITE" id="PS01175">
    <property type="entry name" value="RIBONUCLEASE_II"/>
    <property type="match status" value="1"/>
</dbReference>
<evidence type="ECO:0000256" key="7">
    <source>
        <dbReference type="ARBA" id="ARBA00022884"/>
    </source>
</evidence>